<feature type="transmembrane region" description="Helical" evidence="5">
    <location>
        <begin position="20"/>
        <end position="41"/>
    </location>
</feature>
<dbReference type="EMBL" id="JABCIY010000001">
    <property type="protein sequence ID" value="KAF7198472.1"/>
    <property type="molecule type" value="Genomic_DNA"/>
</dbReference>
<keyword evidence="3 5" id="KW-1133">Transmembrane helix</keyword>
<evidence type="ECO:0000256" key="5">
    <source>
        <dbReference type="SAM" id="Phobius"/>
    </source>
</evidence>
<evidence type="ECO:0000313" key="7">
    <source>
        <dbReference type="Proteomes" id="UP000660729"/>
    </source>
</evidence>
<dbReference type="GO" id="GO:0016020">
    <property type="term" value="C:membrane"/>
    <property type="evidence" value="ECO:0007669"/>
    <property type="project" value="UniProtKB-SubCell"/>
</dbReference>
<comment type="subcellular location">
    <subcellularLocation>
        <location evidence="1">Membrane</location>
        <topology evidence="1">Multi-pass membrane protein</topology>
    </subcellularLocation>
</comment>
<organism evidence="6 7">
    <name type="scientific">Pseudocercospora fuligena</name>
    <dbReference type="NCBI Taxonomy" id="685502"/>
    <lineage>
        <taxon>Eukaryota</taxon>
        <taxon>Fungi</taxon>
        <taxon>Dikarya</taxon>
        <taxon>Ascomycota</taxon>
        <taxon>Pezizomycotina</taxon>
        <taxon>Dothideomycetes</taxon>
        <taxon>Dothideomycetidae</taxon>
        <taxon>Mycosphaerellales</taxon>
        <taxon>Mycosphaerellaceae</taxon>
        <taxon>Pseudocercospora</taxon>
    </lineage>
</organism>
<dbReference type="PANTHER" id="PTHR31465:SF27">
    <property type="entry name" value="DOMAIN PROTEIN, PUTATIVE (AFU_ORTHOLOGUE AFUA_3G01030)-RELATED"/>
    <property type="match status" value="1"/>
</dbReference>
<feature type="transmembrane region" description="Helical" evidence="5">
    <location>
        <begin position="48"/>
        <end position="66"/>
    </location>
</feature>
<dbReference type="AlphaFoldDB" id="A0A8H6RX01"/>
<dbReference type="Pfam" id="PF04479">
    <property type="entry name" value="RTA1"/>
    <property type="match status" value="1"/>
</dbReference>
<evidence type="ECO:0000256" key="1">
    <source>
        <dbReference type="ARBA" id="ARBA00004141"/>
    </source>
</evidence>
<dbReference type="Proteomes" id="UP000660729">
    <property type="component" value="Unassembled WGS sequence"/>
</dbReference>
<dbReference type="PANTHER" id="PTHR31465">
    <property type="entry name" value="PROTEIN RTA1-RELATED"/>
    <property type="match status" value="1"/>
</dbReference>
<proteinExistence type="predicted"/>
<evidence type="ECO:0000256" key="2">
    <source>
        <dbReference type="ARBA" id="ARBA00022692"/>
    </source>
</evidence>
<feature type="transmembrane region" description="Helical" evidence="5">
    <location>
        <begin position="200"/>
        <end position="216"/>
    </location>
</feature>
<sequence>MATPPPAESGYQLWYYYPSLPGNIAFAALFAALSIMHLIGLGMHRLKFCIPLLIGGIFEVIGYGIRAYAHSQTSNVPIYAAQSLLILLAPILFAASVYMYLGRLMTATNATELSPIPVQYLTKTFFWGDVLCFAIQAVGGSMQSIKSMKDKMYIAEYIILGGLILQICIFGVFVVVAVVVHMRMARRTFKEGTIAWEKRLVGLYVVSGLICLRNIFRAVEYGLGSDGYLLGHEWPGFVFDGALMVLALTICGTWYLGSGAKLNSKYDGYAKTTELDYVRSSSPMSV</sequence>
<keyword evidence="7" id="KW-1185">Reference proteome</keyword>
<evidence type="ECO:0000313" key="6">
    <source>
        <dbReference type="EMBL" id="KAF7198472.1"/>
    </source>
</evidence>
<feature type="transmembrane region" description="Helical" evidence="5">
    <location>
        <begin position="157"/>
        <end position="180"/>
    </location>
</feature>
<name>A0A8H6RX01_9PEZI</name>
<dbReference type="OrthoDB" id="3358017at2759"/>
<accession>A0A8H6RX01</accession>
<feature type="transmembrane region" description="Helical" evidence="5">
    <location>
        <begin position="125"/>
        <end position="145"/>
    </location>
</feature>
<gene>
    <name evidence="6" type="ORF">HII31_00211</name>
</gene>
<keyword evidence="4 5" id="KW-0472">Membrane</keyword>
<feature type="transmembrane region" description="Helical" evidence="5">
    <location>
        <begin position="78"/>
        <end position="101"/>
    </location>
</feature>
<protein>
    <submittedName>
        <fullName evidence="6">Protein RTA1</fullName>
    </submittedName>
</protein>
<keyword evidence="2 5" id="KW-0812">Transmembrane</keyword>
<feature type="transmembrane region" description="Helical" evidence="5">
    <location>
        <begin position="236"/>
        <end position="256"/>
    </location>
</feature>
<comment type="caution">
    <text evidence="6">The sequence shown here is derived from an EMBL/GenBank/DDBJ whole genome shotgun (WGS) entry which is preliminary data.</text>
</comment>
<dbReference type="InterPro" id="IPR007568">
    <property type="entry name" value="RTA1"/>
</dbReference>
<evidence type="ECO:0000256" key="3">
    <source>
        <dbReference type="ARBA" id="ARBA00022989"/>
    </source>
</evidence>
<reference evidence="6" key="1">
    <citation type="submission" date="2020-04" db="EMBL/GenBank/DDBJ databases">
        <title>Draft genome resource of the tomato pathogen Pseudocercospora fuligena.</title>
        <authorList>
            <person name="Zaccaron A."/>
        </authorList>
    </citation>
    <scope>NUCLEOTIDE SEQUENCE</scope>
    <source>
        <strain evidence="6">PF001</strain>
    </source>
</reference>
<evidence type="ECO:0000256" key="4">
    <source>
        <dbReference type="ARBA" id="ARBA00023136"/>
    </source>
</evidence>